<reference evidence="4" key="1">
    <citation type="submission" date="2022-11" db="EMBL/GenBank/DDBJ databases">
        <title>Draft genome sequence of Hoeflea poritis E7-10 and Hoeflea prorocentri PM5-8, separated from scleractinian coral Porites lutea and marine dinoflagellate.</title>
        <authorList>
            <person name="Zhang G."/>
            <person name="Wei Q."/>
            <person name="Cai L."/>
        </authorList>
    </citation>
    <scope>NUCLEOTIDE SEQUENCE</scope>
    <source>
        <strain evidence="4">PM5-8</strain>
    </source>
</reference>
<dbReference type="PROSITE" id="PS51186">
    <property type="entry name" value="GNAT"/>
    <property type="match status" value="1"/>
</dbReference>
<dbReference type="Gene3D" id="3.40.630.30">
    <property type="match status" value="1"/>
</dbReference>
<name>A0A9X3UMC9_9HYPH</name>
<comment type="caution">
    <text evidence="4">The sequence shown here is derived from an EMBL/GenBank/DDBJ whole genome shotgun (WGS) entry which is preliminary data.</text>
</comment>
<dbReference type="GO" id="GO:0016747">
    <property type="term" value="F:acyltransferase activity, transferring groups other than amino-acyl groups"/>
    <property type="evidence" value="ECO:0007669"/>
    <property type="project" value="InterPro"/>
</dbReference>
<proteinExistence type="predicted"/>
<protein>
    <submittedName>
        <fullName evidence="4">GNAT family N-acetyltransferase</fullName>
        <ecNumber evidence="4">2.3.1.-</ecNumber>
    </submittedName>
</protein>
<evidence type="ECO:0000256" key="1">
    <source>
        <dbReference type="ARBA" id="ARBA00022679"/>
    </source>
</evidence>
<dbReference type="InterPro" id="IPR016181">
    <property type="entry name" value="Acyl_CoA_acyltransferase"/>
</dbReference>
<feature type="domain" description="N-acetyltransferase" evidence="3">
    <location>
        <begin position="4"/>
        <end position="146"/>
    </location>
</feature>
<evidence type="ECO:0000259" key="3">
    <source>
        <dbReference type="PROSITE" id="PS51186"/>
    </source>
</evidence>
<gene>
    <name evidence="4" type="ORF">OQ273_19965</name>
</gene>
<evidence type="ECO:0000256" key="2">
    <source>
        <dbReference type="ARBA" id="ARBA00023315"/>
    </source>
</evidence>
<dbReference type="SUPFAM" id="SSF55729">
    <property type="entry name" value="Acyl-CoA N-acyltransferases (Nat)"/>
    <property type="match status" value="1"/>
</dbReference>
<evidence type="ECO:0000313" key="5">
    <source>
        <dbReference type="Proteomes" id="UP001151234"/>
    </source>
</evidence>
<dbReference type="EC" id="2.3.1.-" evidence="4"/>
<dbReference type="CDD" id="cd04301">
    <property type="entry name" value="NAT_SF"/>
    <property type="match status" value="1"/>
</dbReference>
<dbReference type="Pfam" id="PF00583">
    <property type="entry name" value="Acetyltransf_1"/>
    <property type="match status" value="1"/>
</dbReference>
<dbReference type="PANTHER" id="PTHR43877">
    <property type="entry name" value="AMINOALKYLPHOSPHONATE N-ACETYLTRANSFERASE-RELATED-RELATED"/>
    <property type="match status" value="1"/>
</dbReference>
<keyword evidence="5" id="KW-1185">Reference proteome</keyword>
<dbReference type="AlphaFoldDB" id="A0A9X3UMC9"/>
<dbReference type="InterPro" id="IPR050832">
    <property type="entry name" value="Bact_Acetyltransf"/>
</dbReference>
<evidence type="ECO:0000313" key="4">
    <source>
        <dbReference type="EMBL" id="MDA5400860.1"/>
    </source>
</evidence>
<keyword evidence="2 4" id="KW-0012">Acyltransferase</keyword>
<dbReference type="InterPro" id="IPR000182">
    <property type="entry name" value="GNAT_dom"/>
</dbReference>
<organism evidence="4 5">
    <name type="scientific">Hoeflea prorocentri</name>
    <dbReference type="NCBI Taxonomy" id="1922333"/>
    <lineage>
        <taxon>Bacteria</taxon>
        <taxon>Pseudomonadati</taxon>
        <taxon>Pseudomonadota</taxon>
        <taxon>Alphaproteobacteria</taxon>
        <taxon>Hyphomicrobiales</taxon>
        <taxon>Rhizobiaceae</taxon>
        <taxon>Hoeflea</taxon>
    </lineage>
</organism>
<dbReference type="EMBL" id="JAPJZI010000001">
    <property type="protein sequence ID" value="MDA5400860.1"/>
    <property type="molecule type" value="Genomic_DNA"/>
</dbReference>
<keyword evidence="1 4" id="KW-0808">Transferase</keyword>
<sequence>MAPIVIRNAKAEEAAALSAICVRSKSHWGYGEDFMRRCKDALTVDPGCIEAGHVLAAELDGELVGIAAIGPDDDGFEIDQFFIDPEAMGMGVGKRLFTALLALAGEHKIARLTILSDPNAVAFYLKMGAREIGRAPSDAIPGRTLPLLEIDVPPSKASN</sequence>
<dbReference type="RefSeq" id="WP_267992684.1">
    <property type="nucleotide sequence ID" value="NZ_JAPJZI010000001.1"/>
</dbReference>
<accession>A0A9X3UMC9</accession>
<dbReference type="Proteomes" id="UP001151234">
    <property type="component" value="Unassembled WGS sequence"/>
</dbReference>